<comment type="caution">
    <text evidence="6">The sequence shown here is derived from an EMBL/GenBank/DDBJ whole genome shotgun (WGS) entry which is preliminary data.</text>
</comment>
<dbReference type="GO" id="GO:0003677">
    <property type="term" value="F:DNA binding"/>
    <property type="evidence" value="ECO:0007669"/>
    <property type="project" value="UniProtKB-KW"/>
</dbReference>
<evidence type="ECO:0000313" key="7">
    <source>
        <dbReference type="Proteomes" id="UP001141259"/>
    </source>
</evidence>
<evidence type="ECO:0000256" key="1">
    <source>
        <dbReference type="ARBA" id="ARBA00009437"/>
    </source>
</evidence>
<name>A0A9X2VTQ8_9PSEU</name>
<dbReference type="Proteomes" id="UP001141259">
    <property type="component" value="Unassembled WGS sequence"/>
</dbReference>
<dbReference type="PANTHER" id="PTHR30346:SF29">
    <property type="entry name" value="LYSR SUBSTRATE-BINDING"/>
    <property type="match status" value="1"/>
</dbReference>
<evidence type="ECO:0000256" key="3">
    <source>
        <dbReference type="ARBA" id="ARBA00023125"/>
    </source>
</evidence>
<keyword evidence="2" id="KW-0805">Transcription regulation</keyword>
<protein>
    <submittedName>
        <fullName evidence="6">LysR family transcriptional regulator</fullName>
    </submittedName>
</protein>
<dbReference type="Gene3D" id="3.40.190.10">
    <property type="entry name" value="Periplasmic binding protein-like II"/>
    <property type="match status" value="2"/>
</dbReference>
<accession>A0A9X2VTQ8</accession>
<dbReference type="EMBL" id="JANYMP010000025">
    <property type="protein sequence ID" value="MCS7482643.1"/>
    <property type="molecule type" value="Genomic_DNA"/>
</dbReference>
<dbReference type="PROSITE" id="PS50931">
    <property type="entry name" value="HTH_LYSR"/>
    <property type="match status" value="1"/>
</dbReference>
<dbReference type="InterPro" id="IPR000847">
    <property type="entry name" value="LysR_HTH_N"/>
</dbReference>
<evidence type="ECO:0000313" key="6">
    <source>
        <dbReference type="EMBL" id="MCS7482643.1"/>
    </source>
</evidence>
<dbReference type="PANTHER" id="PTHR30346">
    <property type="entry name" value="TRANSCRIPTIONAL DUAL REGULATOR HCAR-RELATED"/>
    <property type="match status" value="1"/>
</dbReference>
<keyword evidence="4" id="KW-0804">Transcription</keyword>
<reference evidence="6" key="1">
    <citation type="submission" date="2022-08" db="EMBL/GenBank/DDBJ databases">
        <authorList>
            <person name="Tistechok S."/>
            <person name="Samborskyy M."/>
            <person name="Roman I."/>
        </authorList>
    </citation>
    <scope>NUCLEOTIDE SEQUENCE</scope>
    <source>
        <strain evidence="6">DSM 103496</strain>
    </source>
</reference>
<proteinExistence type="inferred from homology"/>
<keyword evidence="3" id="KW-0238">DNA-binding</keyword>
<dbReference type="InterPro" id="IPR005119">
    <property type="entry name" value="LysR_subst-bd"/>
</dbReference>
<dbReference type="Gene3D" id="1.10.10.10">
    <property type="entry name" value="Winged helix-like DNA-binding domain superfamily/Winged helix DNA-binding domain"/>
    <property type="match status" value="1"/>
</dbReference>
<gene>
    <name evidence="6" type="ORF">NZH93_37850</name>
</gene>
<dbReference type="InterPro" id="IPR036390">
    <property type="entry name" value="WH_DNA-bd_sf"/>
</dbReference>
<evidence type="ECO:0000256" key="2">
    <source>
        <dbReference type="ARBA" id="ARBA00023015"/>
    </source>
</evidence>
<dbReference type="GO" id="GO:0032993">
    <property type="term" value="C:protein-DNA complex"/>
    <property type="evidence" value="ECO:0007669"/>
    <property type="project" value="TreeGrafter"/>
</dbReference>
<sequence length="315" mass="33475">MMDLGRLRALHAVATHGSVGAAASVLGFTPSAVSQQIAKLERETRTTLLERRGRGVVLTDAAYGLAATAAQVLALVEEAEVTLEEQRGAAVGTLTIGAFATAARGLLPVVLVDLIAHHPALDVRTVELDPPVALEAVARGELDMAVTHDWVNTPLAVPESLSRTTLGQDYADVLLPAAHPLADRPFLVPDDLAGQRWICQPEGTICHDWLIKTFRGAGIEPDLAHRVGEYETQIALLARGVGVGLLPRLGRGALPPTVRAVPLHPTPTRRLFAVWRAQASRRPAITATLASLRGCWDQRSTALGEVDPGLLDVVP</sequence>
<dbReference type="AlphaFoldDB" id="A0A9X2VTQ8"/>
<comment type="similarity">
    <text evidence="1">Belongs to the LysR transcriptional regulatory family.</text>
</comment>
<organism evidence="6 7">
    <name type="scientific">Umezawaea endophytica</name>
    <dbReference type="NCBI Taxonomy" id="1654476"/>
    <lineage>
        <taxon>Bacteria</taxon>
        <taxon>Bacillati</taxon>
        <taxon>Actinomycetota</taxon>
        <taxon>Actinomycetes</taxon>
        <taxon>Pseudonocardiales</taxon>
        <taxon>Pseudonocardiaceae</taxon>
        <taxon>Umezawaea</taxon>
    </lineage>
</organism>
<feature type="domain" description="HTH lysR-type" evidence="5">
    <location>
        <begin position="2"/>
        <end position="59"/>
    </location>
</feature>
<keyword evidence="7" id="KW-1185">Reference proteome</keyword>
<evidence type="ECO:0000256" key="4">
    <source>
        <dbReference type="ARBA" id="ARBA00023163"/>
    </source>
</evidence>
<dbReference type="SUPFAM" id="SSF46785">
    <property type="entry name" value="Winged helix' DNA-binding domain"/>
    <property type="match status" value="1"/>
</dbReference>
<dbReference type="GO" id="GO:0003700">
    <property type="term" value="F:DNA-binding transcription factor activity"/>
    <property type="evidence" value="ECO:0007669"/>
    <property type="project" value="InterPro"/>
</dbReference>
<dbReference type="Pfam" id="PF03466">
    <property type="entry name" value="LysR_substrate"/>
    <property type="match status" value="1"/>
</dbReference>
<dbReference type="CDD" id="cd08423">
    <property type="entry name" value="PBP2_LTTR_like_6"/>
    <property type="match status" value="1"/>
</dbReference>
<dbReference type="Pfam" id="PF00126">
    <property type="entry name" value="HTH_1"/>
    <property type="match status" value="1"/>
</dbReference>
<evidence type="ECO:0000259" key="5">
    <source>
        <dbReference type="PROSITE" id="PS50931"/>
    </source>
</evidence>
<dbReference type="RefSeq" id="WP_259628103.1">
    <property type="nucleotide sequence ID" value="NZ_JANYMP010000025.1"/>
</dbReference>
<dbReference type="InterPro" id="IPR036388">
    <property type="entry name" value="WH-like_DNA-bd_sf"/>
</dbReference>
<dbReference type="SUPFAM" id="SSF53850">
    <property type="entry name" value="Periplasmic binding protein-like II"/>
    <property type="match status" value="1"/>
</dbReference>